<dbReference type="Pfam" id="PF13782">
    <property type="entry name" value="SpoVAB"/>
    <property type="match status" value="1"/>
</dbReference>
<evidence type="ECO:0000256" key="1">
    <source>
        <dbReference type="SAM" id="Phobius"/>
    </source>
</evidence>
<dbReference type="EMBL" id="AWVJ01000139">
    <property type="protein sequence ID" value="ERK43769.1"/>
    <property type="molecule type" value="Genomic_DNA"/>
</dbReference>
<sequence length="151" mass="15736">MFASERKEVGKMVTYQLLLGALGLLCGIGVAAGVFALVASLGMVPRMAGKTSVAAYVPALENALIAGGIFGCVLAVFPELPFPVGTWFLGVYGLASGVFSGCLSVALAEVLNVFPVLFRRMGIKTGLEILITFFAFGKVAGGLVYFFCVAR</sequence>
<protein>
    <recommendedName>
        <fullName evidence="4">Stage V sporulation protein AB</fullName>
    </recommendedName>
</protein>
<feature type="transmembrane region" description="Helical" evidence="1">
    <location>
        <begin position="89"/>
        <end position="114"/>
    </location>
</feature>
<evidence type="ECO:0008006" key="4">
    <source>
        <dbReference type="Google" id="ProtNLM"/>
    </source>
</evidence>
<accession>U2PJ43</accession>
<feature type="transmembrane region" description="Helical" evidence="1">
    <location>
        <begin position="126"/>
        <end position="147"/>
    </location>
</feature>
<name>U2PJ43_EUBRA</name>
<keyword evidence="1" id="KW-0472">Membrane</keyword>
<gene>
    <name evidence="2" type="ORF">HMPREF0373_02259</name>
</gene>
<dbReference type="AlphaFoldDB" id="U2PJ43"/>
<evidence type="ECO:0000313" key="2">
    <source>
        <dbReference type="EMBL" id="ERK43769.1"/>
    </source>
</evidence>
<dbReference type="HOGENOM" id="CLU_151137_0_0_9"/>
<comment type="caution">
    <text evidence="2">The sequence shown here is derived from an EMBL/GenBank/DDBJ whole genome shotgun (WGS) entry which is preliminary data.</text>
</comment>
<feature type="transmembrane region" description="Helical" evidence="1">
    <location>
        <begin position="15"/>
        <end position="41"/>
    </location>
</feature>
<dbReference type="PATRIC" id="fig|1256908.3.peg.2084"/>
<organism evidence="2 3">
    <name type="scientific">Eubacterium ramulus ATCC 29099</name>
    <dbReference type="NCBI Taxonomy" id="1256908"/>
    <lineage>
        <taxon>Bacteria</taxon>
        <taxon>Bacillati</taxon>
        <taxon>Bacillota</taxon>
        <taxon>Clostridia</taxon>
        <taxon>Eubacteriales</taxon>
        <taxon>Eubacteriaceae</taxon>
        <taxon>Eubacterium</taxon>
    </lineage>
</organism>
<dbReference type="InterPro" id="IPR020144">
    <property type="entry name" value="SpoVAB"/>
</dbReference>
<feature type="transmembrane region" description="Helical" evidence="1">
    <location>
        <begin position="53"/>
        <end position="77"/>
    </location>
</feature>
<keyword evidence="3" id="KW-1185">Reference proteome</keyword>
<keyword evidence="1" id="KW-1133">Transmembrane helix</keyword>
<dbReference type="eggNOG" id="ENOG503152T">
    <property type="taxonomic scope" value="Bacteria"/>
</dbReference>
<proteinExistence type="predicted"/>
<dbReference type="Proteomes" id="UP000016608">
    <property type="component" value="Unassembled WGS sequence"/>
</dbReference>
<evidence type="ECO:0000313" key="3">
    <source>
        <dbReference type="Proteomes" id="UP000016608"/>
    </source>
</evidence>
<reference evidence="2 3" key="1">
    <citation type="submission" date="2013-06" db="EMBL/GenBank/DDBJ databases">
        <authorList>
            <person name="Weinstock G."/>
            <person name="Sodergren E."/>
            <person name="Lobos E.A."/>
            <person name="Fulton L."/>
            <person name="Fulton R."/>
            <person name="Courtney L."/>
            <person name="Fronick C."/>
            <person name="O'Laughlin M."/>
            <person name="Godfrey J."/>
            <person name="Wilson R.M."/>
            <person name="Miner T."/>
            <person name="Farmer C."/>
            <person name="Delehaunty K."/>
            <person name="Cordes M."/>
            <person name="Minx P."/>
            <person name="Tomlinson C."/>
            <person name="Chen J."/>
            <person name="Wollam A."/>
            <person name="Pepin K.H."/>
            <person name="Bhonagiri V."/>
            <person name="Zhang X."/>
            <person name="Warren W."/>
            <person name="Mitreva M."/>
            <person name="Mardis E.R."/>
            <person name="Wilson R.K."/>
        </authorList>
    </citation>
    <scope>NUCLEOTIDE SEQUENCE [LARGE SCALE GENOMIC DNA]</scope>
    <source>
        <strain evidence="2 3">ATCC 29099</strain>
    </source>
</reference>
<keyword evidence="1" id="KW-0812">Transmembrane</keyword>